<gene>
    <name evidence="3" type="ORF">FB550_11653</name>
</gene>
<dbReference type="InterPro" id="IPR051448">
    <property type="entry name" value="CdaR-like_regulators"/>
</dbReference>
<evidence type="ECO:0000256" key="1">
    <source>
        <dbReference type="ARBA" id="ARBA00006754"/>
    </source>
</evidence>
<dbReference type="Pfam" id="PF06505">
    <property type="entry name" value="XylR_N"/>
    <property type="match status" value="1"/>
</dbReference>
<proteinExistence type="inferred from homology"/>
<comment type="caution">
    <text evidence="3">The sequence shown here is derived from an EMBL/GenBank/DDBJ whole genome shotgun (WGS) entry which is preliminary data.</text>
</comment>
<evidence type="ECO:0000313" key="3">
    <source>
        <dbReference type="EMBL" id="TWD93239.1"/>
    </source>
</evidence>
<dbReference type="SMART" id="SM00989">
    <property type="entry name" value="V4R"/>
    <property type="match status" value="1"/>
</dbReference>
<evidence type="ECO:0000313" key="4">
    <source>
        <dbReference type="Proteomes" id="UP000319671"/>
    </source>
</evidence>
<dbReference type="InterPro" id="IPR010523">
    <property type="entry name" value="XylR_N"/>
</dbReference>
<dbReference type="InterPro" id="IPR041522">
    <property type="entry name" value="CdaR_GGDEF"/>
</dbReference>
<dbReference type="InterPro" id="IPR042070">
    <property type="entry name" value="PucR_C-HTH_sf"/>
</dbReference>
<protein>
    <submittedName>
        <fullName evidence="3">Activator of aromatic catabolism</fullName>
    </submittedName>
</protein>
<dbReference type="PANTHER" id="PTHR33744:SF1">
    <property type="entry name" value="DNA-BINDING TRANSCRIPTIONAL ACTIVATOR ADER"/>
    <property type="match status" value="1"/>
</dbReference>
<keyword evidence="4" id="KW-1185">Reference proteome</keyword>
<dbReference type="Proteomes" id="UP000319671">
    <property type="component" value="Unassembled WGS sequence"/>
</dbReference>
<dbReference type="InterPro" id="IPR004096">
    <property type="entry name" value="V4R"/>
</dbReference>
<organism evidence="3 4">
    <name type="scientific">Neobacillus bataviensis</name>
    <dbReference type="NCBI Taxonomy" id="220685"/>
    <lineage>
        <taxon>Bacteria</taxon>
        <taxon>Bacillati</taxon>
        <taxon>Bacillota</taxon>
        <taxon>Bacilli</taxon>
        <taxon>Bacillales</taxon>
        <taxon>Bacillaceae</taxon>
        <taxon>Neobacillus</taxon>
    </lineage>
</organism>
<sequence>MSFKQKHIKNAFELPKETVLNQFYERIISIPIEARTNLKNELTTVIGDERTRGVFIRYGWHCGVSDAEKAMSLQWDDEMDLVNAGPKFHRLHGYLDKVEILEMSFDENKKCNFIEVLWINTFEASQYLKAKGLSKEPVCHNLCGYASGYLSKVLQQPILVKEVECRAMGHEQCKCICMPIEKWGEEITSDLSYYQANSMIKELDEITAKLKIERDHLSKASDIHRQLIEELLSNQGLQKVVDILYETTGLTVFIEDEYNQIIVKSGNLPDQLTLHTFRDSNTTFVRYSDKLSLLRTPIINGEQMKGYCSFVYTGESQPNELDYMIIEKAAITSSLILMNESIKINTEQTIKRSFLNDILEGRLAKEEMYKIAYYLDFNPSSTYWMITLERFVKESKIEHEIAFNEELIRHIHLFLKERKINSIVSQKLNKIIILMEYPTFESLHLSQSTFIDQLLKHCSRRFPKYKISVGVSSVIQEISQSATLYKETLAALRATNNRKNVYYFEELGIASVLFQIQDDVLIERFVKQHIGRLLEVDDNEFELIKTLFAYIDNGSSINNTAKELSMSISGLRYRLAKISEILNHDLNDTQYAFTLYLAINILKAKGKIEI</sequence>
<name>A0A561CPS3_9BACI</name>
<dbReference type="Gene3D" id="1.10.10.2840">
    <property type="entry name" value="PucR C-terminal helix-turn-helix domain"/>
    <property type="match status" value="1"/>
</dbReference>
<dbReference type="SUPFAM" id="SSF111126">
    <property type="entry name" value="Ligand-binding domain in the NO signalling and Golgi transport"/>
    <property type="match status" value="1"/>
</dbReference>
<dbReference type="InterPro" id="IPR025736">
    <property type="entry name" value="PucR_C-HTH_dom"/>
</dbReference>
<dbReference type="EMBL" id="VIVN01000016">
    <property type="protein sequence ID" value="TWD93239.1"/>
    <property type="molecule type" value="Genomic_DNA"/>
</dbReference>
<dbReference type="PANTHER" id="PTHR33744">
    <property type="entry name" value="CARBOHYDRATE DIACID REGULATOR"/>
    <property type="match status" value="1"/>
</dbReference>
<dbReference type="Pfam" id="PF02830">
    <property type="entry name" value="V4R"/>
    <property type="match status" value="1"/>
</dbReference>
<dbReference type="Gene3D" id="3.30.1380.20">
    <property type="entry name" value="Trafficking protein particle complex subunit 3"/>
    <property type="match status" value="1"/>
</dbReference>
<evidence type="ECO:0000259" key="2">
    <source>
        <dbReference type="SMART" id="SM00989"/>
    </source>
</evidence>
<dbReference type="Pfam" id="PF17853">
    <property type="entry name" value="GGDEF_2"/>
    <property type="match status" value="1"/>
</dbReference>
<dbReference type="RefSeq" id="WP_144567694.1">
    <property type="nucleotide sequence ID" value="NZ_VIVN01000016.1"/>
</dbReference>
<dbReference type="Pfam" id="PF13556">
    <property type="entry name" value="HTH_30"/>
    <property type="match status" value="1"/>
</dbReference>
<accession>A0A561CPS3</accession>
<feature type="domain" description="4-vinyl reductase 4VR" evidence="2">
    <location>
        <begin position="117"/>
        <end position="179"/>
    </location>
</feature>
<dbReference type="AlphaFoldDB" id="A0A561CPS3"/>
<comment type="similarity">
    <text evidence="1">Belongs to the CdaR family.</text>
</comment>
<dbReference type="InterPro" id="IPR024096">
    <property type="entry name" value="NO_sig/Golgi_transp_ligand-bd"/>
</dbReference>
<reference evidence="3 4" key="1">
    <citation type="submission" date="2019-06" db="EMBL/GenBank/DDBJ databases">
        <title>Sorghum-associated microbial communities from plants grown in Nebraska, USA.</title>
        <authorList>
            <person name="Schachtman D."/>
        </authorList>
    </citation>
    <scope>NUCLEOTIDE SEQUENCE [LARGE SCALE GENOMIC DNA]</scope>
    <source>
        <strain evidence="3 4">2482</strain>
    </source>
</reference>